<evidence type="ECO:0000313" key="3">
    <source>
        <dbReference type="EMBL" id="MDL5031154.1"/>
    </source>
</evidence>
<evidence type="ECO:0000256" key="1">
    <source>
        <dbReference type="SAM" id="SignalP"/>
    </source>
</evidence>
<evidence type="ECO:0000313" key="4">
    <source>
        <dbReference type="Proteomes" id="UP001238603"/>
    </source>
</evidence>
<feature type="chain" id="PRO_5046076757" evidence="1">
    <location>
        <begin position="28"/>
        <end position="381"/>
    </location>
</feature>
<dbReference type="InterPro" id="IPR033900">
    <property type="entry name" value="Gram_neg_porin_domain"/>
</dbReference>
<feature type="signal peptide" evidence="1">
    <location>
        <begin position="1"/>
        <end position="27"/>
    </location>
</feature>
<comment type="caution">
    <text evidence="3">The sequence shown here is derived from an EMBL/GenBank/DDBJ whole genome shotgun (WGS) entry which is preliminary data.</text>
</comment>
<dbReference type="Proteomes" id="UP001238603">
    <property type="component" value="Unassembled WGS sequence"/>
</dbReference>
<keyword evidence="4" id="KW-1185">Reference proteome</keyword>
<feature type="domain" description="Porin" evidence="2">
    <location>
        <begin position="14"/>
        <end position="358"/>
    </location>
</feature>
<proteinExistence type="predicted"/>
<dbReference type="Gene3D" id="2.40.160.10">
    <property type="entry name" value="Porin"/>
    <property type="match status" value="1"/>
</dbReference>
<reference evidence="3 4" key="1">
    <citation type="submission" date="2023-06" db="EMBL/GenBank/DDBJ databases">
        <title>Pelomonas sp. APW6 16S ribosomal RNA gene genome sequencing and assembly.</title>
        <authorList>
            <person name="Woo H."/>
        </authorList>
    </citation>
    <scope>NUCLEOTIDE SEQUENCE [LARGE SCALE GENOMIC DNA]</scope>
    <source>
        <strain evidence="3 4">APW6</strain>
    </source>
</reference>
<dbReference type="InterPro" id="IPR023614">
    <property type="entry name" value="Porin_dom_sf"/>
</dbReference>
<keyword evidence="1" id="KW-0732">Signal</keyword>
<gene>
    <name evidence="3" type="ORF">QRD43_04470</name>
</gene>
<dbReference type="Pfam" id="PF13609">
    <property type="entry name" value="Porin_4"/>
    <property type="match status" value="1"/>
</dbReference>
<dbReference type="RefSeq" id="WP_285981269.1">
    <property type="nucleotide sequence ID" value="NZ_JASVDS010000001.1"/>
</dbReference>
<organism evidence="3 4">
    <name type="scientific">Roseateles subflavus</name>
    <dbReference type="NCBI Taxonomy" id="3053353"/>
    <lineage>
        <taxon>Bacteria</taxon>
        <taxon>Pseudomonadati</taxon>
        <taxon>Pseudomonadota</taxon>
        <taxon>Betaproteobacteria</taxon>
        <taxon>Burkholderiales</taxon>
        <taxon>Sphaerotilaceae</taxon>
        <taxon>Roseateles</taxon>
    </lineage>
</organism>
<dbReference type="EMBL" id="JASVDS010000001">
    <property type="protein sequence ID" value="MDL5031154.1"/>
    <property type="molecule type" value="Genomic_DNA"/>
</dbReference>
<dbReference type="SUPFAM" id="SSF56935">
    <property type="entry name" value="Porins"/>
    <property type="match status" value="1"/>
</dbReference>
<name>A0ABT7LE68_9BURK</name>
<protein>
    <submittedName>
        <fullName evidence="3">Porin</fullName>
    </submittedName>
</protein>
<accession>A0ABT7LE68</accession>
<sequence>MTHARLSKRHRLGALLALGGLCASAQAVDFSWSGFANVTASKVVSGSGLDIGYPDTTQWTNCPCFISDFSHGSVIESKWSLTPESRLGLQGSWTFDPKWSFTAQAMARHSAQKAKLELEWAYLSYALTPEWTLQAGRKRLPLFYYSDYQDVSFAYTWARVPPDVYGWAVVNYNGANITYRSDVMGWAVKSSAYVGQEHTKDNPIARLESPVPAQIDWDNMWGADLELTRDWFTMRIAYNSSKQRLVREGVQTSPDPALFGKNSKQSFASISFNVDKDDLIVRSEFSKVDRSPARGSYFGYLVGVGYRFGNFTPMFTMSQLRAYDNDFSVLAERDKLRTFTLRYQLNDSSSLKFQYDRSHWDYLNGTDTLRKVVTLSYDTVF</sequence>
<evidence type="ECO:0000259" key="2">
    <source>
        <dbReference type="Pfam" id="PF13609"/>
    </source>
</evidence>